<feature type="compositionally biased region" description="Polar residues" evidence="1">
    <location>
        <begin position="29"/>
        <end position="38"/>
    </location>
</feature>
<protein>
    <submittedName>
        <fullName evidence="2">Uncharacterized protein</fullName>
    </submittedName>
</protein>
<evidence type="ECO:0000313" key="2">
    <source>
        <dbReference type="EMBL" id="MFB9449759.1"/>
    </source>
</evidence>
<sequence length="157" mass="16560">MNTNVRDAGNFFLSVPVFEGRQTAVQSIPNNTNTNVTFDTEDVDNDNGHSTSTNTDRYTPQTAGRFQISGGVGFTGNATGRRGAFVCRNGGAITGALTLFNSGNALTTAYPAKTITETANGSTDYFTIQAFQDSGGALNTDTTGFQSSFSVRWVGTV</sequence>
<dbReference type="EMBL" id="JBHMCA010000069">
    <property type="protein sequence ID" value="MFB9449759.1"/>
    <property type="molecule type" value="Genomic_DNA"/>
</dbReference>
<accession>A0ABV5MLM7</accession>
<evidence type="ECO:0000256" key="1">
    <source>
        <dbReference type="SAM" id="MobiDB-lite"/>
    </source>
</evidence>
<dbReference type="Proteomes" id="UP001589608">
    <property type="component" value="Unassembled WGS sequence"/>
</dbReference>
<evidence type="ECO:0000313" key="3">
    <source>
        <dbReference type="Proteomes" id="UP001589608"/>
    </source>
</evidence>
<proteinExistence type="predicted"/>
<feature type="compositionally biased region" description="Polar residues" evidence="1">
    <location>
        <begin position="48"/>
        <end position="59"/>
    </location>
</feature>
<comment type="caution">
    <text evidence="2">The sequence shown here is derived from an EMBL/GenBank/DDBJ whole genome shotgun (WGS) entry which is preliminary data.</text>
</comment>
<feature type="region of interest" description="Disordered" evidence="1">
    <location>
        <begin position="29"/>
        <end position="59"/>
    </location>
</feature>
<reference evidence="2 3" key="1">
    <citation type="submission" date="2024-09" db="EMBL/GenBank/DDBJ databases">
        <authorList>
            <person name="Sun Q."/>
            <person name="Mori K."/>
        </authorList>
    </citation>
    <scope>NUCLEOTIDE SEQUENCE [LARGE SCALE GENOMIC DNA]</scope>
    <source>
        <strain evidence="2 3">JCM 3307</strain>
    </source>
</reference>
<keyword evidence="3" id="KW-1185">Reference proteome</keyword>
<dbReference type="RefSeq" id="WP_223100576.1">
    <property type="nucleotide sequence ID" value="NZ_CP061913.1"/>
</dbReference>
<organism evidence="2 3">
    <name type="scientific">Dactylosporangium vinaceum</name>
    <dbReference type="NCBI Taxonomy" id="53362"/>
    <lineage>
        <taxon>Bacteria</taxon>
        <taxon>Bacillati</taxon>
        <taxon>Actinomycetota</taxon>
        <taxon>Actinomycetes</taxon>
        <taxon>Micromonosporales</taxon>
        <taxon>Micromonosporaceae</taxon>
        <taxon>Dactylosporangium</taxon>
    </lineage>
</organism>
<gene>
    <name evidence="2" type="ORF">ACFFTR_42350</name>
</gene>
<name>A0ABV5MLM7_9ACTN</name>